<evidence type="ECO:0000313" key="2">
    <source>
        <dbReference type="Proteomes" id="UP000257479"/>
    </source>
</evidence>
<proteinExistence type="predicted"/>
<sequence>VAHTPAGGRSGERTDYGARVRAARDDVQLVDAFLAHVRVGEGLSDDERAVLADVLAERSATEAAR</sequence>
<dbReference type="Proteomes" id="UP000257479">
    <property type="component" value="Unassembled WGS sequence"/>
</dbReference>
<name>A0A3C1KEI2_9MICO</name>
<evidence type="ECO:0000313" key="1">
    <source>
        <dbReference type="EMBL" id="HAN25090.1"/>
    </source>
</evidence>
<feature type="non-terminal residue" evidence="1">
    <location>
        <position position="1"/>
    </location>
</feature>
<gene>
    <name evidence="1" type="ORF">DCP95_11035</name>
</gene>
<dbReference type="EMBL" id="DMNG01000188">
    <property type="protein sequence ID" value="HAN25090.1"/>
    <property type="molecule type" value="Genomic_DNA"/>
</dbReference>
<dbReference type="GO" id="GO:0004527">
    <property type="term" value="F:exonuclease activity"/>
    <property type="evidence" value="ECO:0007669"/>
    <property type="project" value="UniProtKB-KW"/>
</dbReference>
<reference evidence="1 2" key="1">
    <citation type="journal article" date="2018" name="Nat. Biotechnol.">
        <title>A standardized bacterial taxonomy based on genome phylogeny substantially revises the tree of life.</title>
        <authorList>
            <person name="Parks D.H."/>
            <person name="Chuvochina M."/>
            <person name="Waite D.W."/>
            <person name="Rinke C."/>
            <person name="Skarshewski A."/>
            <person name="Chaumeil P.A."/>
            <person name="Hugenholtz P."/>
        </authorList>
    </citation>
    <scope>NUCLEOTIDE SEQUENCE [LARGE SCALE GENOMIC DNA]</scope>
    <source>
        <strain evidence="1">UBA9152</strain>
    </source>
</reference>
<protein>
    <submittedName>
        <fullName evidence="1">Exonuclease sbcCD subunit D</fullName>
    </submittedName>
</protein>
<comment type="caution">
    <text evidence="1">The sequence shown here is derived from an EMBL/GenBank/DDBJ whole genome shotgun (WGS) entry which is preliminary data.</text>
</comment>
<accession>A0A3C1KEI2</accession>
<keyword evidence="1" id="KW-0378">Hydrolase</keyword>
<organism evidence="1 2">
    <name type="scientific">Microbacterium ginsengisoli</name>
    <dbReference type="NCBI Taxonomy" id="400772"/>
    <lineage>
        <taxon>Bacteria</taxon>
        <taxon>Bacillati</taxon>
        <taxon>Actinomycetota</taxon>
        <taxon>Actinomycetes</taxon>
        <taxon>Micrococcales</taxon>
        <taxon>Microbacteriaceae</taxon>
        <taxon>Microbacterium</taxon>
    </lineage>
</organism>
<dbReference type="AlphaFoldDB" id="A0A3C1KEI2"/>
<keyword evidence="1" id="KW-0540">Nuclease</keyword>
<keyword evidence="1" id="KW-0269">Exonuclease</keyword>